<dbReference type="EMBL" id="MH059636">
    <property type="protein sequence ID" value="AWD90383.1"/>
    <property type="molecule type" value="Genomic_DNA"/>
</dbReference>
<sequence>MKYVFKGQTANLAALVVSQSFRDFLDKNKKDTTNRYSIAGTYKGNDGITYIESVCVNTGFSSSKRFNFPPTEFMSIDRWNLLFNQEDKFINETICNKRYKLRSTNRTGKFSVSTSVVKNLFVRNTVWKLAVYGINSKDESKKPEVIPLSVKNGHIVRLAILKPGCILPEEIVYQTNKAPSINGFLDIYEEVDNNGPEEFLTPETAAKIIDLVNEALIPVSFSGSTTYIKTSNEFTDLIKGLVK</sequence>
<name>A0A2S1GM12_9CAUD</name>
<organism evidence="1 2">
    <name type="scientific">Erwinia phage Cronus</name>
    <dbReference type="NCBI Taxonomy" id="2163633"/>
    <lineage>
        <taxon>Viruses</taxon>
        <taxon>Duplodnaviria</taxon>
        <taxon>Heunggongvirae</taxon>
        <taxon>Uroviricota</taxon>
        <taxon>Caudoviricetes</taxon>
        <taxon>Pantevenvirales</taxon>
        <taxon>Straboviridae</taxon>
        <taxon>Tevenvirinae</taxon>
        <taxon>Risoevirus</taxon>
        <taxon>Risoevirus cronus</taxon>
        <taxon>Roskildevirus cronus</taxon>
    </lineage>
</organism>
<proteinExistence type="predicted"/>
<dbReference type="GeneID" id="65112816"/>
<protein>
    <submittedName>
        <fullName evidence="1">Uncharacterized protein</fullName>
    </submittedName>
</protein>
<dbReference type="Proteomes" id="UP000246316">
    <property type="component" value="Segment"/>
</dbReference>
<reference evidence="1" key="1">
    <citation type="submission" date="2018-03" db="EMBL/GenBank/DDBJ databases">
        <title>Phage therapy in agriculture - a green tech approach to combat plant pathogenic bacteria.</title>
        <authorList>
            <person name="Carstens A.B."/>
            <person name="Djurhuus A.M."/>
            <person name="Hansen L.H."/>
        </authorList>
    </citation>
    <scope>NUCLEOTIDE SEQUENCE [LARGE SCALE GENOMIC DNA]</scope>
</reference>
<evidence type="ECO:0000313" key="2">
    <source>
        <dbReference type="Proteomes" id="UP000246316"/>
    </source>
</evidence>
<dbReference type="KEGG" id="vg:65112816"/>
<keyword evidence="2" id="KW-1185">Reference proteome</keyword>
<evidence type="ECO:0000313" key="1">
    <source>
        <dbReference type="EMBL" id="AWD90383.1"/>
    </source>
</evidence>
<accession>A0A2S1GM12</accession>
<dbReference type="RefSeq" id="YP_010095182.1">
    <property type="nucleotide sequence ID" value="NC_055743.1"/>
</dbReference>